<proteinExistence type="predicted"/>
<protein>
    <recommendedName>
        <fullName evidence="4">HD domain-containing protein</fullName>
    </recommendedName>
</protein>
<feature type="chain" id="PRO_5040321362" description="HD domain-containing protein" evidence="1">
    <location>
        <begin position="25"/>
        <end position="257"/>
    </location>
</feature>
<reference evidence="2 3" key="2">
    <citation type="submission" date="2021-10" db="EMBL/GenBank/DDBJ databases">
        <authorList>
            <person name="Piombo E."/>
        </authorList>
    </citation>
    <scope>NUCLEOTIDE SEQUENCE [LARGE SCALE GENOMIC DNA]</scope>
</reference>
<dbReference type="CDD" id="cd00077">
    <property type="entry name" value="HDc"/>
    <property type="match status" value="1"/>
</dbReference>
<keyword evidence="1" id="KW-0732">Signal</keyword>
<dbReference type="EMBL" id="CABFNO020001538">
    <property type="protein sequence ID" value="CAG9996322.1"/>
    <property type="molecule type" value="Genomic_DNA"/>
</dbReference>
<dbReference type="OrthoDB" id="2378324at2759"/>
<dbReference type="PANTHER" id="PTHR35569:SF1">
    <property type="entry name" value="CYANAMIDE HYDRATASE DDI2-RELATED"/>
    <property type="match status" value="1"/>
</dbReference>
<gene>
    <name evidence="2" type="ORF">CBYS24578_00014478</name>
</gene>
<sequence>MLSATVKQCSIWLFLATSFSPASAGLSSTSGSLGYPAREIAGVSVIDTPLVRAAEDYAINHSSHAVYKHVMRSWLYGVLMINANETLLNNVDLQIHAVSTLLHDLGWYRGNSSIISPDRRFEVDGAIAARDFIQSHEDGKDWDERRVQLVWDAIALHTERSIAYFKELDVQVVSKGIQLDFSGPANGVAEDDYLAVTQAFPKDDLKDSVNNTFIWLCETKPATTYDTWMQPWGDNHVEGYSADGKRRYDIIFKNLNP</sequence>
<name>A0A9N9Y7Y0_9HYPO</name>
<evidence type="ECO:0000313" key="2">
    <source>
        <dbReference type="EMBL" id="CAG9996322.1"/>
    </source>
</evidence>
<reference evidence="3" key="1">
    <citation type="submission" date="2019-06" db="EMBL/GenBank/DDBJ databases">
        <authorList>
            <person name="Broberg M."/>
        </authorList>
    </citation>
    <scope>NUCLEOTIDE SEQUENCE [LARGE SCALE GENOMIC DNA]</scope>
</reference>
<keyword evidence="3" id="KW-1185">Reference proteome</keyword>
<dbReference type="SUPFAM" id="SSF109604">
    <property type="entry name" value="HD-domain/PDEase-like"/>
    <property type="match status" value="1"/>
</dbReference>
<dbReference type="InterPro" id="IPR003607">
    <property type="entry name" value="HD/PDEase_dom"/>
</dbReference>
<dbReference type="Gene3D" id="1.10.3210.10">
    <property type="entry name" value="Hypothetical protein af1432"/>
    <property type="match status" value="1"/>
</dbReference>
<dbReference type="PANTHER" id="PTHR35569">
    <property type="entry name" value="CYANAMIDE HYDRATASE DDI2-RELATED"/>
    <property type="match status" value="1"/>
</dbReference>
<feature type="signal peptide" evidence="1">
    <location>
        <begin position="1"/>
        <end position="24"/>
    </location>
</feature>
<comment type="caution">
    <text evidence="2">The sequence shown here is derived from an EMBL/GenBank/DDBJ whole genome shotgun (WGS) entry which is preliminary data.</text>
</comment>
<dbReference type="Proteomes" id="UP000754883">
    <property type="component" value="Unassembled WGS sequence"/>
</dbReference>
<evidence type="ECO:0000313" key="3">
    <source>
        <dbReference type="Proteomes" id="UP000754883"/>
    </source>
</evidence>
<organism evidence="2 3">
    <name type="scientific">Clonostachys byssicola</name>
    <dbReference type="NCBI Taxonomy" id="160290"/>
    <lineage>
        <taxon>Eukaryota</taxon>
        <taxon>Fungi</taxon>
        <taxon>Dikarya</taxon>
        <taxon>Ascomycota</taxon>
        <taxon>Pezizomycotina</taxon>
        <taxon>Sordariomycetes</taxon>
        <taxon>Hypocreomycetidae</taxon>
        <taxon>Hypocreales</taxon>
        <taxon>Bionectriaceae</taxon>
        <taxon>Clonostachys</taxon>
    </lineage>
</organism>
<evidence type="ECO:0000256" key="1">
    <source>
        <dbReference type="SAM" id="SignalP"/>
    </source>
</evidence>
<evidence type="ECO:0008006" key="4">
    <source>
        <dbReference type="Google" id="ProtNLM"/>
    </source>
</evidence>
<accession>A0A9N9Y7Y0</accession>
<dbReference type="AlphaFoldDB" id="A0A9N9Y7Y0"/>